<dbReference type="Pfam" id="PF12340">
    <property type="entry name" value="DUF3638"/>
    <property type="match status" value="1"/>
</dbReference>
<dbReference type="PANTHER" id="PTHR13367:SF34">
    <property type="match status" value="1"/>
</dbReference>
<evidence type="ECO:0000313" key="10">
    <source>
        <dbReference type="Proteomes" id="UP000054481"/>
    </source>
</evidence>
<name>A0A0F7ZRB1_9HYPO</name>
<dbReference type="PANTHER" id="PTHR13367">
    <property type="entry name" value="UBIQUITIN THIOESTERASE"/>
    <property type="match status" value="1"/>
</dbReference>
<keyword evidence="5" id="KW-0378">Hydrolase</keyword>
<organism evidence="9 10">
    <name type="scientific">Hirsutella minnesotensis 3608</name>
    <dbReference type="NCBI Taxonomy" id="1043627"/>
    <lineage>
        <taxon>Eukaryota</taxon>
        <taxon>Fungi</taxon>
        <taxon>Dikarya</taxon>
        <taxon>Ascomycota</taxon>
        <taxon>Pezizomycotina</taxon>
        <taxon>Sordariomycetes</taxon>
        <taxon>Hypocreomycetidae</taxon>
        <taxon>Hypocreales</taxon>
        <taxon>Ophiocordycipitaceae</taxon>
        <taxon>Hirsutella</taxon>
    </lineage>
</organism>
<comment type="catalytic activity">
    <reaction evidence="1">
        <text>Thiol-dependent hydrolysis of ester, thioester, amide, peptide and isopeptide bonds formed by the C-terminal Gly of ubiquitin (a 76-residue protein attached to proteins as an intracellular targeting signal).</text>
        <dbReference type="EC" id="3.4.19.12"/>
    </reaction>
</comment>
<evidence type="ECO:0000259" key="8">
    <source>
        <dbReference type="Pfam" id="PF12359"/>
    </source>
</evidence>
<proteinExistence type="predicted"/>
<dbReference type="Pfam" id="PF12359">
    <property type="entry name" value="DUF3645"/>
    <property type="match status" value="1"/>
</dbReference>
<dbReference type="InterPro" id="IPR051346">
    <property type="entry name" value="OTU_Deubiquitinase"/>
</dbReference>
<reference evidence="9 10" key="1">
    <citation type="journal article" date="2014" name="Genome Biol. Evol.">
        <title>Comparative genomics and transcriptomics analyses reveal divergent lifestyle features of nematode endoparasitic fungus Hirsutella minnesotensis.</title>
        <authorList>
            <person name="Lai Y."/>
            <person name="Liu K."/>
            <person name="Zhang X."/>
            <person name="Zhang X."/>
            <person name="Li K."/>
            <person name="Wang N."/>
            <person name="Shu C."/>
            <person name="Wu Y."/>
            <person name="Wang C."/>
            <person name="Bushley K.E."/>
            <person name="Xiang M."/>
            <person name="Liu X."/>
        </authorList>
    </citation>
    <scope>NUCLEOTIDE SEQUENCE [LARGE SCALE GENOMIC DNA]</scope>
    <source>
        <strain evidence="9 10">3608</strain>
    </source>
</reference>
<evidence type="ECO:0000313" key="9">
    <source>
        <dbReference type="EMBL" id="KJZ69303.1"/>
    </source>
</evidence>
<feature type="domain" description="DUF3645" evidence="8">
    <location>
        <begin position="234"/>
        <end position="266"/>
    </location>
</feature>
<evidence type="ECO:0000256" key="1">
    <source>
        <dbReference type="ARBA" id="ARBA00000707"/>
    </source>
</evidence>
<dbReference type="OrthoDB" id="3182339at2759"/>
<feature type="domain" description="DUF3638" evidence="7">
    <location>
        <begin position="4"/>
        <end position="109"/>
    </location>
</feature>
<dbReference type="AlphaFoldDB" id="A0A0F7ZRB1"/>
<dbReference type="InterPro" id="IPR022099">
    <property type="entry name" value="DUF3638"/>
</dbReference>
<sequence>MNGIYDMIEECKAFGGVLLLQPEHLLSFQLMAIEKQSTGHAGASESTYLDLQHFFNSNSRDLVDESDENFSVKFEVLYTMGDQRHIEFSPLRWTLIQCLLTSVARAAPVIQKQLPESIEVSPAARGQFPRIRILRQDALDLLLGDLLQKLSSVGLPGFPLSRQSIHVRERVLTYISRPILSPKQINDVERNPELFADTTKDALLLLRGLFAGGLLGYALGQKRWRVNYGITRDRRPPTRLAVPYRAKDCPAPRSDFSHTDVVVILTCLCFYYQGLSDDELFLSFEHLIISDQAGAEYSSWVADSPELPETFRRIEGVNLKDRTLMVDVVFPHVRKSKAVADYFLSHIVFPKEMREFPHKLSASGWDIGQQRGQPTTGFSGTNDSRHMLPLDVKHLDLEDQKHTNALVIDNLLRPENSVASVPRWDEVLCSDAEALLQLVLSMDRSVEVILDVGAQILELTNIEVARAWLKMAPLERKKEAVVFFNDSDDICVINRYGQVEQLYTSPYAQQLDICLVFLDEAHTRGTDLKLPVYYRAAVTLGANLTKDKLVQACMRMRKLGQGQSVVFCVSEEIKGKICACSGKSADSEVSVSDVLLWSISETHTDIRRGLPLWAMQGARFERQKKVWSEITTVDGISMPKAQAERFLEKEAQSLEDRYRPLQAVDSGSLVADAGLSSANPRLVEIEKRCQAFNSVDYKSSALQEEQERELSPEIEKERQLEKLEEVAPEQHALHPHVRNFVSTGVIPASSPAFVPAFQTLKSTSAAKHFNLAQFSTDLLATADYMKTVDLQGVKGCADWYQRPVQWILSTTEGSQTVRKLVIISPYEAQELLSQLMRPSVKVNLHLYAPRTNTAFPALDDLKFYTVPALKPSWTLPSHLKQLLNVYGGQLYFTTFTDYQDTCDILSLAWHPTLEGMIVQADGHISRREDGTPSQFNSSPVKFLSILLSGIRRDCRGIEKTHWGKVLGGELLTESDFD</sequence>
<dbReference type="InterPro" id="IPR022105">
    <property type="entry name" value="DUF3645"/>
</dbReference>
<protein>
    <recommendedName>
        <fullName evidence="2">ubiquitinyl hydrolase 1</fullName>
        <ecNumber evidence="2">3.4.19.12</ecNumber>
    </recommendedName>
</protein>
<evidence type="ECO:0000256" key="4">
    <source>
        <dbReference type="ARBA" id="ARBA00022786"/>
    </source>
</evidence>
<dbReference type="Proteomes" id="UP000054481">
    <property type="component" value="Unassembled WGS sequence"/>
</dbReference>
<keyword evidence="10" id="KW-1185">Reference proteome</keyword>
<evidence type="ECO:0000256" key="5">
    <source>
        <dbReference type="ARBA" id="ARBA00022801"/>
    </source>
</evidence>
<evidence type="ECO:0000256" key="3">
    <source>
        <dbReference type="ARBA" id="ARBA00022670"/>
    </source>
</evidence>
<dbReference type="EMBL" id="KQ030733">
    <property type="protein sequence ID" value="KJZ69303.1"/>
    <property type="molecule type" value="Genomic_DNA"/>
</dbReference>
<evidence type="ECO:0000256" key="6">
    <source>
        <dbReference type="ARBA" id="ARBA00022807"/>
    </source>
</evidence>
<dbReference type="EC" id="3.4.19.12" evidence="2"/>
<keyword evidence="3" id="KW-0645">Protease</keyword>
<dbReference type="GO" id="GO:0004843">
    <property type="term" value="F:cysteine-type deubiquitinase activity"/>
    <property type="evidence" value="ECO:0007669"/>
    <property type="project" value="UniProtKB-EC"/>
</dbReference>
<evidence type="ECO:0000256" key="2">
    <source>
        <dbReference type="ARBA" id="ARBA00012759"/>
    </source>
</evidence>
<keyword evidence="6" id="KW-0788">Thiol protease</keyword>
<gene>
    <name evidence="9" type="ORF">HIM_11316</name>
</gene>
<evidence type="ECO:0000259" key="7">
    <source>
        <dbReference type="Pfam" id="PF12340"/>
    </source>
</evidence>
<dbReference type="GO" id="GO:0006508">
    <property type="term" value="P:proteolysis"/>
    <property type="evidence" value="ECO:0007669"/>
    <property type="project" value="UniProtKB-KW"/>
</dbReference>
<keyword evidence="4" id="KW-0833">Ubl conjugation pathway</keyword>
<accession>A0A0F7ZRB1</accession>